<dbReference type="EMBL" id="RCMK01000126">
    <property type="protein sequence ID" value="KAG2947717.1"/>
    <property type="molecule type" value="Genomic_DNA"/>
</dbReference>
<protein>
    <submittedName>
        <fullName evidence="1">Uncharacterized protein</fullName>
    </submittedName>
</protein>
<dbReference type="Proteomes" id="UP000736787">
    <property type="component" value="Unassembled WGS sequence"/>
</dbReference>
<evidence type="ECO:0000313" key="2">
    <source>
        <dbReference type="Proteomes" id="UP000736787"/>
    </source>
</evidence>
<gene>
    <name evidence="1" type="ORF">PC117_g6579</name>
</gene>
<comment type="caution">
    <text evidence="1">The sequence shown here is derived from an EMBL/GenBank/DDBJ whole genome shotgun (WGS) entry which is preliminary data.</text>
</comment>
<dbReference type="AlphaFoldDB" id="A0A8T1KLT3"/>
<proteinExistence type="predicted"/>
<evidence type="ECO:0000313" key="1">
    <source>
        <dbReference type="EMBL" id="KAG2947717.1"/>
    </source>
</evidence>
<name>A0A8T1KLT3_9STRA</name>
<sequence length="125" mass="14341">MRMCSGHLISAIDCGRLAFRRSCVPQEEEQKALRANRFLSTDVIRVPLLQTVVYSTLDSGAVLEQLDWAANWVVELKEQAASRRSRVVHRFRRAICERQRGGCSRSISCPRHPLLRPISLRVIQR</sequence>
<reference evidence="1" key="1">
    <citation type="submission" date="2018-10" db="EMBL/GenBank/DDBJ databases">
        <title>Effector identification in a new, highly contiguous assembly of the strawberry crown rot pathogen Phytophthora cactorum.</title>
        <authorList>
            <person name="Armitage A.D."/>
            <person name="Nellist C.F."/>
            <person name="Bates H."/>
            <person name="Vickerstaff R.J."/>
            <person name="Harrison R.J."/>
        </authorList>
    </citation>
    <scope>NUCLEOTIDE SEQUENCE</scope>
    <source>
        <strain evidence="1">4040</strain>
    </source>
</reference>
<organism evidence="1 2">
    <name type="scientific">Phytophthora cactorum</name>
    <dbReference type="NCBI Taxonomy" id="29920"/>
    <lineage>
        <taxon>Eukaryota</taxon>
        <taxon>Sar</taxon>
        <taxon>Stramenopiles</taxon>
        <taxon>Oomycota</taxon>
        <taxon>Peronosporomycetes</taxon>
        <taxon>Peronosporales</taxon>
        <taxon>Peronosporaceae</taxon>
        <taxon>Phytophthora</taxon>
    </lineage>
</organism>
<accession>A0A8T1KLT3</accession>